<reference evidence="1 2" key="1">
    <citation type="submission" date="2018-07" db="EMBL/GenBank/DDBJ databases">
        <title>Marsedoiliclastica nanhaica gen. nov. sp. nov., a novel marine hydrocarbonoclastic bacterium isolated from an in-situ enriched hydrocarbon-degrading consortium in deep-sea sediment.</title>
        <authorList>
            <person name="Dong C."/>
            <person name="Ma T."/>
            <person name="Liu R."/>
            <person name="Shao Z."/>
        </authorList>
    </citation>
    <scope>NUCLEOTIDE SEQUENCE [LARGE SCALE GENOMIC DNA]</scope>
    <source>
        <strain evidence="2">soil36-7</strain>
    </source>
</reference>
<evidence type="ECO:0000313" key="2">
    <source>
        <dbReference type="Proteomes" id="UP000298049"/>
    </source>
</evidence>
<sequence>MGRTLKKRAGEQPGWRLRNYRLERAIRARRVRRFITPIKGVVLGLLALGLRRGVAWKSRTDTTNGICASITREDICSVKADACQAGANPELTAPAWVLESALDQQRLA</sequence>
<protein>
    <submittedName>
        <fullName evidence="1">Uncharacterized protein</fullName>
    </submittedName>
</protein>
<evidence type="ECO:0000313" key="1">
    <source>
        <dbReference type="EMBL" id="QCF25459.1"/>
    </source>
</evidence>
<organism evidence="1 2">
    <name type="scientific">Hydrocarboniclastica marina</name>
    <dbReference type="NCBI Taxonomy" id="2259620"/>
    <lineage>
        <taxon>Bacteria</taxon>
        <taxon>Pseudomonadati</taxon>
        <taxon>Pseudomonadota</taxon>
        <taxon>Gammaproteobacteria</taxon>
        <taxon>Alteromonadales</taxon>
        <taxon>Alteromonadaceae</taxon>
        <taxon>Hydrocarboniclastica</taxon>
    </lineage>
</organism>
<dbReference type="AlphaFoldDB" id="A0A4P7XET5"/>
<gene>
    <name evidence="1" type="ORF">soil367_05695</name>
</gene>
<accession>A0A4P7XET5</accession>
<proteinExistence type="predicted"/>
<name>A0A4P7XET5_9ALTE</name>
<dbReference type="Proteomes" id="UP000298049">
    <property type="component" value="Chromosome"/>
</dbReference>
<dbReference type="EMBL" id="CP031093">
    <property type="protein sequence ID" value="QCF25459.1"/>
    <property type="molecule type" value="Genomic_DNA"/>
</dbReference>
<dbReference type="KEGG" id="hmi:soil367_05695"/>
<keyword evidence="2" id="KW-1185">Reference proteome</keyword>